<keyword evidence="4" id="KW-0479">Metal-binding</keyword>
<dbReference type="PANTHER" id="PTHR11575">
    <property type="entry name" value="5'-NUCLEOTIDASE-RELATED"/>
    <property type="match status" value="1"/>
</dbReference>
<dbReference type="Pfam" id="PF00149">
    <property type="entry name" value="Metallophos"/>
    <property type="match status" value="1"/>
</dbReference>
<evidence type="ECO:0000259" key="10">
    <source>
        <dbReference type="Pfam" id="PF00149"/>
    </source>
</evidence>
<comment type="similarity">
    <text evidence="2 8">Belongs to the 5'-nucleotidase family.</text>
</comment>
<evidence type="ECO:0000256" key="2">
    <source>
        <dbReference type="ARBA" id="ARBA00006654"/>
    </source>
</evidence>
<dbReference type="Gene3D" id="3.90.780.10">
    <property type="entry name" value="5'-Nucleotidase, C-terminal domain"/>
    <property type="match status" value="1"/>
</dbReference>
<evidence type="ECO:0000256" key="5">
    <source>
        <dbReference type="ARBA" id="ARBA00022729"/>
    </source>
</evidence>
<dbReference type="PRINTS" id="PR01607">
    <property type="entry name" value="APYRASEFAMLY"/>
</dbReference>
<feature type="domain" description="Calcineurin-like phosphoesterase" evidence="10">
    <location>
        <begin position="45"/>
        <end position="264"/>
    </location>
</feature>
<dbReference type="GO" id="GO:0046872">
    <property type="term" value="F:metal ion binding"/>
    <property type="evidence" value="ECO:0007669"/>
    <property type="project" value="UniProtKB-KW"/>
</dbReference>
<comment type="catalytic activity">
    <reaction evidence="1">
        <text>a ribonucleoside 5'-phosphate + H2O = a ribonucleoside + phosphate</text>
        <dbReference type="Rhea" id="RHEA:12484"/>
        <dbReference type="ChEBI" id="CHEBI:15377"/>
        <dbReference type="ChEBI" id="CHEBI:18254"/>
        <dbReference type="ChEBI" id="CHEBI:43474"/>
        <dbReference type="ChEBI" id="CHEBI:58043"/>
        <dbReference type="EC" id="3.1.3.5"/>
    </reaction>
</comment>
<evidence type="ECO:0000256" key="3">
    <source>
        <dbReference type="ARBA" id="ARBA00012643"/>
    </source>
</evidence>
<evidence type="ECO:0000256" key="8">
    <source>
        <dbReference type="RuleBase" id="RU362119"/>
    </source>
</evidence>
<proteinExistence type="inferred from homology"/>
<dbReference type="FunFam" id="3.60.21.10:FF:000020">
    <property type="entry name" value="NT5E isoform 4"/>
    <property type="match status" value="1"/>
</dbReference>
<reference evidence="12" key="1">
    <citation type="submission" date="2019-12" db="EMBL/GenBank/DDBJ databases">
        <title>An insight into the sialome of adult female Ixodes ricinus ticks feeding for 6 days.</title>
        <authorList>
            <person name="Perner J."/>
            <person name="Ribeiro J.M.C."/>
        </authorList>
    </citation>
    <scope>NUCLEOTIDE SEQUENCE</scope>
    <source>
        <strain evidence="12">Semi-engorged</strain>
        <tissue evidence="12">Salivary glands</tissue>
    </source>
</reference>
<evidence type="ECO:0000256" key="7">
    <source>
        <dbReference type="ARBA" id="ARBA00022801"/>
    </source>
</evidence>
<name>A0A6B0VES2_IXORI</name>
<dbReference type="GO" id="GO:0005886">
    <property type="term" value="C:plasma membrane"/>
    <property type="evidence" value="ECO:0007669"/>
    <property type="project" value="TreeGrafter"/>
</dbReference>
<dbReference type="GO" id="GO:0000166">
    <property type="term" value="F:nucleotide binding"/>
    <property type="evidence" value="ECO:0007669"/>
    <property type="project" value="UniProtKB-KW"/>
</dbReference>
<feature type="domain" description="5'-Nucleotidase C-terminal" evidence="11">
    <location>
        <begin position="360"/>
        <end position="531"/>
    </location>
</feature>
<dbReference type="InterPro" id="IPR004843">
    <property type="entry name" value="Calcineurin-like_PHP"/>
</dbReference>
<dbReference type="CDD" id="cd07409">
    <property type="entry name" value="MPP_CD73_N"/>
    <property type="match status" value="1"/>
</dbReference>
<organism evidence="12">
    <name type="scientific">Ixodes ricinus</name>
    <name type="common">Common tick</name>
    <name type="synonym">Acarus ricinus</name>
    <dbReference type="NCBI Taxonomy" id="34613"/>
    <lineage>
        <taxon>Eukaryota</taxon>
        <taxon>Metazoa</taxon>
        <taxon>Ecdysozoa</taxon>
        <taxon>Arthropoda</taxon>
        <taxon>Chelicerata</taxon>
        <taxon>Arachnida</taxon>
        <taxon>Acari</taxon>
        <taxon>Parasitiformes</taxon>
        <taxon>Ixodida</taxon>
        <taxon>Ixodoidea</taxon>
        <taxon>Ixodidae</taxon>
        <taxon>Ixodinae</taxon>
        <taxon>Ixodes</taxon>
    </lineage>
</organism>
<dbReference type="SUPFAM" id="SSF56300">
    <property type="entry name" value="Metallo-dependent phosphatases"/>
    <property type="match status" value="1"/>
</dbReference>
<dbReference type="InterPro" id="IPR006179">
    <property type="entry name" value="5_nucleotidase/apyrase"/>
</dbReference>
<dbReference type="GO" id="GO:0008253">
    <property type="term" value="F:5'-nucleotidase activity"/>
    <property type="evidence" value="ECO:0007669"/>
    <property type="project" value="UniProtKB-EC"/>
</dbReference>
<accession>A0A6B0VES2</accession>
<dbReference type="PROSITE" id="PS00785">
    <property type="entry name" value="5_NUCLEOTIDASE_1"/>
    <property type="match status" value="1"/>
</dbReference>
<feature type="signal peptide" evidence="9">
    <location>
        <begin position="1"/>
        <end position="37"/>
    </location>
</feature>
<evidence type="ECO:0000256" key="1">
    <source>
        <dbReference type="ARBA" id="ARBA00000815"/>
    </source>
</evidence>
<dbReference type="InterPro" id="IPR006146">
    <property type="entry name" value="5'-Nucleotdase_CS"/>
</dbReference>
<feature type="chain" id="PRO_5025589440" description="5'-nucleotidase" evidence="9">
    <location>
        <begin position="38"/>
        <end position="577"/>
    </location>
</feature>
<sequence length="577" mass="63808">MCLCIVVIQETPAMLAIPNKWRLFAILLASNLTVSLGVDSETFTLTILHTNDVHSHIEETTKYGGVCSEKDKNDSKCVGGVARIVTKVKELKAQHSGALFMNGGDFYQGTPYYTILKYEMVSRIMTAMKYDQVCLGNHEFDDGPEGLAPFLDRMNAANISVVGTNTDFDDEPALKGKPIKKSVKVIVKGKTIGIIGAVLPQTKELSNPGRVVFYDEIESFRKEVQNLKKESVDIIVGITHCGYLRDLQIMKEVDDLDVIVGGHTNTFLYHGTGYPKENTPEGDYPTLVNKNDGSKGLVVQAYCYGKYLGFLQVEFDRNGKVINGTGNPILLNSSVTEDPEMIEVIAPFKENVTKVMQEPVGYTKVLLEQQDNVCRIRECNLGNMMADAYFAYYADMNTSSPEYWSDVNAAVINGGTIRAPLEQGEITMGAILTTAPFGQTIINVTLNGTTLRNMFEHSVANFSYLNKKGEFLQVSGIRVEYNLSLPSSCRVISLKILCRKCKVPVYEDVVETQIYTIVTTDFVARGGDGFAKAENYGESGPVDFDVLVQYIRKMSPIKTPVEGRIIIHGNVTETLIK</sequence>
<dbReference type="SUPFAM" id="SSF55816">
    <property type="entry name" value="5'-nucleotidase (syn. UDP-sugar hydrolase), C-terminal domain"/>
    <property type="match status" value="1"/>
</dbReference>
<dbReference type="InterPro" id="IPR029052">
    <property type="entry name" value="Metallo-depent_PP-like"/>
</dbReference>
<evidence type="ECO:0000313" key="12">
    <source>
        <dbReference type="EMBL" id="MXV00136.1"/>
    </source>
</evidence>
<evidence type="ECO:0000256" key="4">
    <source>
        <dbReference type="ARBA" id="ARBA00022723"/>
    </source>
</evidence>
<dbReference type="Gene3D" id="3.60.21.10">
    <property type="match status" value="1"/>
</dbReference>
<evidence type="ECO:0000256" key="6">
    <source>
        <dbReference type="ARBA" id="ARBA00022741"/>
    </source>
</evidence>
<keyword evidence="6 8" id="KW-0547">Nucleotide-binding</keyword>
<dbReference type="GO" id="GO:0006196">
    <property type="term" value="P:AMP catabolic process"/>
    <property type="evidence" value="ECO:0007669"/>
    <property type="project" value="TreeGrafter"/>
</dbReference>
<keyword evidence="5 9" id="KW-0732">Signal</keyword>
<dbReference type="EMBL" id="GIFC01018052">
    <property type="protein sequence ID" value="MXV00136.1"/>
    <property type="molecule type" value="Transcribed_RNA"/>
</dbReference>
<dbReference type="FunFam" id="3.90.780.10:FF:000042">
    <property type="entry name" value="5' nucleotidase, putative"/>
    <property type="match status" value="1"/>
</dbReference>
<dbReference type="PROSITE" id="PS00786">
    <property type="entry name" value="5_NUCLEOTIDASE_2"/>
    <property type="match status" value="1"/>
</dbReference>
<evidence type="ECO:0000256" key="9">
    <source>
        <dbReference type="SAM" id="SignalP"/>
    </source>
</evidence>
<dbReference type="InterPro" id="IPR036907">
    <property type="entry name" value="5'-Nucleotdase_C_sf"/>
</dbReference>
<keyword evidence="7 8" id="KW-0378">Hydrolase</keyword>
<dbReference type="InterPro" id="IPR008334">
    <property type="entry name" value="5'-Nucleotdase_C"/>
</dbReference>
<dbReference type="EC" id="3.1.3.5" evidence="3"/>
<evidence type="ECO:0000259" key="11">
    <source>
        <dbReference type="Pfam" id="PF02872"/>
    </source>
</evidence>
<dbReference type="AlphaFoldDB" id="A0A6B0VES2"/>
<dbReference type="PANTHER" id="PTHR11575:SF24">
    <property type="entry name" value="5'-NUCLEOTIDASE"/>
    <property type="match status" value="1"/>
</dbReference>
<protein>
    <recommendedName>
        <fullName evidence="3">5'-nucleotidase</fullName>
        <ecNumber evidence="3">3.1.3.5</ecNumber>
    </recommendedName>
</protein>
<dbReference type="Pfam" id="PF02872">
    <property type="entry name" value="5_nucleotid_C"/>
    <property type="match status" value="1"/>
</dbReference>